<dbReference type="SMART" id="SM00710">
    <property type="entry name" value="PbH1"/>
    <property type="match status" value="7"/>
</dbReference>
<dbReference type="InterPro" id="IPR012334">
    <property type="entry name" value="Pectin_lyas_fold"/>
</dbReference>
<dbReference type="RefSeq" id="WP_131797111.1">
    <property type="nucleotide sequence ID" value="NZ_CABMLT010000007.1"/>
</dbReference>
<evidence type="ECO:0000313" key="5">
    <source>
        <dbReference type="EMBL" id="KAA5411796.1"/>
    </source>
</evidence>
<evidence type="ECO:0000256" key="4">
    <source>
        <dbReference type="RuleBase" id="RU361169"/>
    </source>
</evidence>
<dbReference type="Pfam" id="PF00295">
    <property type="entry name" value="Glyco_hydro_28"/>
    <property type="match status" value="1"/>
</dbReference>
<dbReference type="GO" id="GO:0004650">
    <property type="term" value="F:polygalacturonase activity"/>
    <property type="evidence" value="ECO:0007669"/>
    <property type="project" value="InterPro"/>
</dbReference>
<protein>
    <submittedName>
        <fullName evidence="5">Glycoside hydrolase family 28 protein</fullName>
    </submittedName>
</protein>
<evidence type="ECO:0000256" key="1">
    <source>
        <dbReference type="ARBA" id="ARBA00008834"/>
    </source>
</evidence>
<dbReference type="InterPro" id="IPR011050">
    <property type="entry name" value="Pectin_lyase_fold/virulence"/>
</dbReference>
<comment type="caution">
    <text evidence="5">The sequence shown here is derived from an EMBL/GenBank/DDBJ whole genome shotgun (WGS) entry which is preliminary data.</text>
</comment>
<comment type="similarity">
    <text evidence="1 4">Belongs to the glycosyl hydrolase 28 family.</text>
</comment>
<sequence length="532" mass="58118">MRKLVKLIMLVFVILFVVFPCKAEGYGKYYQGLPFDIPKAVTPAIPELEVSLAEYGGIGNGMTLNTQAFAAAMADLSERGGGHLIVPEGIWLTGPIVLKSNIDLHVLKNAIVLFTPDKTQYPLLSPDEGTSGSRCQSPISAYHESNFSITGEGVFDGNGELWRPVKRFKVSNAEWNSFIKTGGTVKQDGAIWYPETSSEKLAKKRPRMVRFVRCERVLLQGVVFQNSPSFHVNFILSDNIVVDGIMVRCPWNAQNGDGIDLSSCTNALIVNCAVDAGDDAICLKSGIGDVGRRRGPCANIIIDNCTVFHGHGGFVIGSDTGGGIDRVSVRNCRFIDTDTGLRFKSKRGRGGVVSNVYVDNIMMNDIANYAIWFDSYYQEKTPEPDGIPEGGEMTDVPFMPVTDDTPCFQDIHISNITCRDAGRAMFFNGLPEMNVSNVSLTDCMIHSVAGAQVDETCGLRMENIHLDVAEGPVLSFNNSKDIEVKDLVYAGNGEQKVRVSGSRNRNIKIKGGKFCIDDVLFTPKAKKAITID</sequence>
<gene>
    <name evidence="5" type="ORF">F2Y81_28065</name>
</gene>
<dbReference type="InterPro" id="IPR000743">
    <property type="entry name" value="Glyco_hydro_28"/>
</dbReference>
<reference evidence="5 6" key="1">
    <citation type="journal article" date="2019" name="Nat. Med.">
        <title>A library of human gut bacterial isolates paired with longitudinal multiomics data enables mechanistic microbiome research.</title>
        <authorList>
            <person name="Poyet M."/>
            <person name="Groussin M."/>
            <person name="Gibbons S.M."/>
            <person name="Avila-Pacheco J."/>
            <person name="Jiang X."/>
            <person name="Kearney S.M."/>
            <person name="Perrotta A.R."/>
            <person name="Berdy B."/>
            <person name="Zhao S."/>
            <person name="Lieberman T.D."/>
            <person name="Swanson P.K."/>
            <person name="Smith M."/>
            <person name="Roesemann S."/>
            <person name="Alexander J.E."/>
            <person name="Rich S.A."/>
            <person name="Livny J."/>
            <person name="Vlamakis H."/>
            <person name="Clish C."/>
            <person name="Bullock K."/>
            <person name="Deik A."/>
            <person name="Scott J."/>
            <person name="Pierce K.A."/>
            <person name="Xavier R.J."/>
            <person name="Alm E.J."/>
        </authorList>
    </citation>
    <scope>NUCLEOTIDE SEQUENCE [LARGE SCALE GENOMIC DNA]</scope>
    <source>
        <strain evidence="5 6">BIOML-A6</strain>
    </source>
</reference>
<dbReference type="PANTHER" id="PTHR31339:SF9">
    <property type="entry name" value="PLASMIN AND FIBRONECTIN-BINDING PROTEIN A"/>
    <property type="match status" value="1"/>
</dbReference>
<evidence type="ECO:0000313" key="6">
    <source>
        <dbReference type="Proteomes" id="UP000448877"/>
    </source>
</evidence>
<evidence type="ECO:0000256" key="2">
    <source>
        <dbReference type="ARBA" id="ARBA00022801"/>
    </source>
</evidence>
<dbReference type="InterPro" id="IPR051801">
    <property type="entry name" value="GH28_Enzymes"/>
</dbReference>
<dbReference type="InterPro" id="IPR006626">
    <property type="entry name" value="PbH1"/>
</dbReference>
<dbReference type="Proteomes" id="UP000448877">
    <property type="component" value="Unassembled WGS sequence"/>
</dbReference>
<dbReference type="EMBL" id="VVYV01000096">
    <property type="protein sequence ID" value="KAA5411796.1"/>
    <property type="molecule type" value="Genomic_DNA"/>
</dbReference>
<dbReference type="PROSITE" id="PS00502">
    <property type="entry name" value="POLYGALACTURONASE"/>
    <property type="match status" value="1"/>
</dbReference>
<dbReference type="GO" id="GO:0005975">
    <property type="term" value="P:carbohydrate metabolic process"/>
    <property type="evidence" value="ECO:0007669"/>
    <property type="project" value="InterPro"/>
</dbReference>
<dbReference type="PANTHER" id="PTHR31339">
    <property type="entry name" value="PECTIN LYASE-RELATED"/>
    <property type="match status" value="1"/>
</dbReference>
<dbReference type="AlphaFoldDB" id="A0A108TE58"/>
<name>A0A108TE58_9BACE</name>
<keyword evidence="2 4" id="KW-0378">Hydrolase</keyword>
<accession>A0A108TE58</accession>
<dbReference type="Gene3D" id="2.160.20.10">
    <property type="entry name" value="Single-stranded right-handed beta-helix, Pectin lyase-like"/>
    <property type="match status" value="1"/>
</dbReference>
<organism evidence="5 6">
    <name type="scientific">Bacteroides cellulosilyticus</name>
    <dbReference type="NCBI Taxonomy" id="246787"/>
    <lineage>
        <taxon>Bacteria</taxon>
        <taxon>Pseudomonadati</taxon>
        <taxon>Bacteroidota</taxon>
        <taxon>Bacteroidia</taxon>
        <taxon>Bacteroidales</taxon>
        <taxon>Bacteroidaceae</taxon>
        <taxon>Bacteroides</taxon>
    </lineage>
</organism>
<keyword evidence="3 4" id="KW-0326">Glycosidase</keyword>
<proteinExistence type="inferred from homology"/>
<dbReference type="SUPFAM" id="SSF51126">
    <property type="entry name" value="Pectin lyase-like"/>
    <property type="match status" value="1"/>
</dbReference>
<evidence type="ECO:0000256" key="3">
    <source>
        <dbReference type="ARBA" id="ARBA00023295"/>
    </source>
</evidence>